<evidence type="ECO:0000256" key="19">
    <source>
        <dbReference type="ARBA" id="ARBA00047588"/>
    </source>
</evidence>
<comment type="catalytic activity">
    <reaction evidence="23">
        <text>tetradecanoyl-CoA + H2O = tetradecanoate + CoA + H(+)</text>
        <dbReference type="Rhea" id="RHEA:40119"/>
        <dbReference type="ChEBI" id="CHEBI:15377"/>
        <dbReference type="ChEBI" id="CHEBI:15378"/>
        <dbReference type="ChEBI" id="CHEBI:30807"/>
        <dbReference type="ChEBI" id="CHEBI:57287"/>
        <dbReference type="ChEBI" id="CHEBI:57385"/>
    </reaction>
    <physiologicalReaction direction="left-to-right" evidence="23">
        <dbReference type="Rhea" id="RHEA:40120"/>
    </physiologicalReaction>
</comment>
<dbReference type="SUPFAM" id="SSF54637">
    <property type="entry name" value="Thioesterase/thiol ester dehydrase-isomerase"/>
    <property type="match status" value="1"/>
</dbReference>
<dbReference type="GO" id="GO:0016020">
    <property type="term" value="C:membrane"/>
    <property type="evidence" value="ECO:0007669"/>
    <property type="project" value="UniProtKB-SubCell"/>
</dbReference>
<evidence type="ECO:0000256" key="11">
    <source>
        <dbReference type="ARBA" id="ARBA00023136"/>
    </source>
</evidence>
<keyword evidence="7" id="KW-0378">Hydrolase</keyword>
<evidence type="ECO:0000256" key="7">
    <source>
        <dbReference type="ARBA" id="ARBA00022801"/>
    </source>
</evidence>
<evidence type="ECO:0000256" key="2">
    <source>
        <dbReference type="ARBA" id="ARBA00004496"/>
    </source>
</evidence>
<protein>
    <recommendedName>
        <fullName evidence="17">Acyl-coenzyme A thioesterase THEM4</fullName>
        <ecNumber evidence="16">3.1.2.2</ecNumber>
    </recommendedName>
    <alternativeName>
        <fullName evidence="18">Thioesterase superfamily member 4</fullName>
    </alternativeName>
</protein>
<name>A0A1I3BSB0_SELRU</name>
<evidence type="ECO:0000256" key="15">
    <source>
        <dbReference type="ARBA" id="ARBA00038456"/>
    </source>
</evidence>
<gene>
    <name evidence="25" type="ORF">SAMN04487861_101178</name>
</gene>
<evidence type="ECO:0000256" key="4">
    <source>
        <dbReference type="ARBA" id="ARBA00022475"/>
    </source>
</evidence>
<comment type="catalytic activity">
    <reaction evidence="19">
        <text>octanoyl-CoA + H2O = octanoate + CoA + H(+)</text>
        <dbReference type="Rhea" id="RHEA:30143"/>
        <dbReference type="ChEBI" id="CHEBI:15377"/>
        <dbReference type="ChEBI" id="CHEBI:15378"/>
        <dbReference type="ChEBI" id="CHEBI:25646"/>
        <dbReference type="ChEBI" id="CHEBI:57287"/>
        <dbReference type="ChEBI" id="CHEBI:57386"/>
    </reaction>
    <physiologicalReaction direction="left-to-right" evidence="19">
        <dbReference type="Rhea" id="RHEA:30144"/>
    </physiologicalReaction>
</comment>
<dbReference type="Pfam" id="PF03061">
    <property type="entry name" value="4HBT"/>
    <property type="match status" value="1"/>
</dbReference>
<evidence type="ECO:0000256" key="5">
    <source>
        <dbReference type="ARBA" id="ARBA00022490"/>
    </source>
</evidence>
<comment type="catalytic activity">
    <reaction evidence="13">
        <text>(5Z,8Z,11Z,14Z)-eicosatetraenoyl-CoA + H2O = (5Z,8Z,11Z,14Z)-eicosatetraenoate + CoA + H(+)</text>
        <dbReference type="Rhea" id="RHEA:40151"/>
        <dbReference type="ChEBI" id="CHEBI:15377"/>
        <dbReference type="ChEBI" id="CHEBI:15378"/>
        <dbReference type="ChEBI" id="CHEBI:32395"/>
        <dbReference type="ChEBI" id="CHEBI:57287"/>
        <dbReference type="ChEBI" id="CHEBI:57368"/>
    </reaction>
    <physiologicalReaction direction="left-to-right" evidence="13">
        <dbReference type="Rhea" id="RHEA:40152"/>
    </physiologicalReaction>
</comment>
<evidence type="ECO:0000256" key="20">
    <source>
        <dbReference type="ARBA" id="ARBA00047734"/>
    </source>
</evidence>
<evidence type="ECO:0000256" key="6">
    <source>
        <dbReference type="ARBA" id="ARBA00022703"/>
    </source>
</evidence>
<dbReference type="GO" id="GO:0016787">
    <property type="term" value="F:hydrolase activity"/>
    <property type="evidence" value="ECO:0007669"/>
    <property type="project" value="UniProtKB-KW"/>
</dbReference>
<evidence type="ECO:0000256" key="23">
    <source>
        <dbReference type="ARBA" id="ARBA00048180"/>
    </source>
</evidence>
<evidence type="ECO:0000256" key="8">
    <source>
        <dbReference type="ARBA" id="ARBA00022832"/>
    </source>
</evidence>
<evidence type="ECO:0000256" key="17">
    <source>
        <dbReference type="ARBA" id="ARBA00040123"/>
    </source>
</evidence>
<feature type="domain" description="Thioesterase" evidence="24">
    <location>
        <begin position="51"/>
        <end position="123"/>
    </location>
</feature>
<keyword evidence="9" id="KW-0809">Transit peptide</keyword>
<dbReference type="RefSeq" id="WP_075441535.1">
    <property type="nucleotide sequence ID" value="NZ_FOQK01000001.1"/>
</dbReference>
<organism evidence="25 26">
    <name type="scientific">Selenomonas ruminantium</name>
    <dbReference type="NCBI Taxonomy" id="971"/>
    <lineage>
        <taxon>Bacteria</taxon>
        <taxon>Bacillati</taxon>
        <taxon>Bacillota</taxon>
        <taxon>Negativicutes</taxon>
        <taxon>Selenomonadales</taxon>
        <taxon>Selenomonadaceae</taxon>
        <taxon>Selenomonas</taxon>
    </lineage>
</organism>
<keyword evidence="10" id="KW-0443">Lipid metabolism</keyword>
<keyword evidence="6" id="KW-0053">Apoptosis</keyword>
<sequence length="135" mass="14722">MPSTKEKMPGETYCFACGPDNPIGLHLDFHFTAEKYVAEKTLPHEYQSYEGVVHGGIVTTMLDEAMGGYLYSAGEKAVTARLDVRYRKPTPVGEQLVITGWEESRRGSFVNMKATIALADGTVTAEGTAKMALVD</sequence>
<evidence type="ECO:0000256" key="13">
    <source>
        <dbReference type="ARBA" id="ARBA00035852"/>
    </source>
</evidence>
<evidence type="ECO:0000256" key="16">
    <source>
        <dbReference type="ARBA" id="ARBA00038848"/>
    </source>
</evidence>
<evidence type="ECO:0000256" key="22">
    <source>
        <dbReference type="ARBA" id="ARBA00048074"/>
    </source>
</evidence>
<evidence type="ECO:0000256" key="12">
    <source>
        <dbReference type="ARBA" id="ARBA00023273"/>
    </source>
</evidence>
<comment type="catalytic activity">
    <reaction evidence="22">
        <text>dodecanoyl-CoA + H2O = dodecanoate + CoA + H(+)</text>
        <dbReference type="Rhea" id="RHEA:30135"/>
        <dbReference type="ChEBI" id="CHEBI:15377"/>
        <dbReference type="ChEBI" id="CHEBI:15378"/>
        <dbReference type="ChEBI" id="CHEBI:18262"/>
        <dbReference type="ChEBI" id="CHEBI:57287"/>
        <dbReference type="ChEBI" id="CHEBI:57375"/>
    </reaction>
    <physiologicalReaction direction="left-to-right" evidence="22">
        <dbReference type="Rhea" id="RHEA:30136"/>
    </physiologicalReaction>
</comment>
<keyword evidence="5" id="KW-0963">Cytoplasm</keyword>
<dbReference type="Proteomes" id="UP000183639">
    <property type="component" value="Unassembled WGS sequence"/>
</dbReference>
<evidence type="ECO:0000313" key="25">
    <source>
        <dbReference type="EMBL" id="SFH64819.1"/>
    </source>
</evidence>
<dbReference type="GO" id="GO:0005737">
    <property type="term" value="C:cytoplasm"/>
    <property type="evidence" value="ECO:0007669"/>
    <property type="project" value="UniProtKB-SubCell"/>
</dbReference>
<dbReference type="GO" id="GO:0006631">
    <property type="term" value="P:fatty acid metabolic process"/>
    <property type="evidence" value="ECO:0007669"/>
    <property type="project" value="UniProtKB-KW"/>
</dbReference>
<evidence type="ECO:0000256" key="21">
    <source>
        <dbReference type="ARBA" id="ARBA00047969"/>
    </source>
</evidence>
<comment type="catalytic activity">
    <reaction evidence="14">
        <text>(9Z)-octadecenoyl-CoA + H2O = (9Z)-octadecenoate + CoA + H(+)</text>
        <dbReference type="Rhea" id="RHEA:40139"/>
        <dbReference type="ChEBI" id="CHEBI:15377"/>
        <dbReference type="ChEBI" id="CHEBI:15378"/>
        <dbReference type="ChEBI" id="CHEBI:30823"/>
        <dbReference type="ChEBI" id="CHEBI:57287"/>
        <dbReference type="ChEBI" id="CHEBI:57387"/>
    </reaction>
    <physiologicalReaction direction="left-to-right" evidence="14">
        <dbReference type="Rhea" id="RHEA:40140"/>
    </physiologicalReaction>
</comment>
<keyword evidence="8" id="KW-0276">Fatty acid metabolism</keyword>
<dbReference type="InterPro" id="IPR006683">
    <property type="entry name" value="Thioestr_dom"/>
</dbReference>
<comment type="catalytic activity">
    <reaction evidence="21">
        <text>decanoyl-CoA + H2O = decanoate + CoA + H(+)</text>
        <dbReference type="Rhea" id="RHEA:40059"/>
        <dbReference type="ChEBI" id="CHEBI:15377"/>
        <dbReference type="ChEBI" id="CHEBI:15378"/>
        <dbReference type="ChEBI" id="CHEBI:27689"/>
        <dbReference type="ChEBI" id="CHEBI:57287"/>
        <dbReference type="ChEBI" id="CHEBI:61430"/>
    </reaction>
    <physiologicalReaction direction="left-to-right" evidence="21">
        <dbReference type="Rhea" id="RHEA:40060"/>
    </physiologicalReaction>
</comment>
<keyword evidence="11" id="KW-0472">Membrane</keyword>
<evidence type="ECO:0000256" key="18">
    <source>
        <dbReference type="ARBA" id="ARBA00043210"/>
    </source>
</evidence>
<evidence type="ECO:0000256" key="3">
    <source>
        <dbReference type="ARBA" id="ARBA00004632"/>
    </source>
</evidence>
<evidence type="ECO:0000256" key="1">
    <source>
        <dbReference type="ARBA" id="ARBA00004170"/>
    </source>
</evidence>
<dbReference type="InterPro" id="IPR052365">
    <property type="entry name" value="THEM4/THEM5_acyl-CoA_thioest"/>
</dbReference>
<evidence type="ECO:0000259" key="24">
    <source>
        <dbReference type="Pfam" id="PF03061"/>
    </source>
</evidence>
<evidence type="ECO:0000256" key="10">
    <source>
        <dbReference type="ARBA" id="ARBA00023098"/>
    </source>
</evidence>
<dbReference type="PANTHER" id="PTHR12418">
    <property type="entry name" value="ACYL-COENZYME A THIOESTERASE THEM4"/>
    <property type="match status" value="1"/>
</dbReference>
<dbReference type="OrthoDB" id="9792301at2"/>
<accession>A0A1I3BSB0</accession>
<dbReference type="InterPro" id="IPR029069">
    <property type="entry name" value="HotDog_dom_sf"/>
</dbReference>
<proteinExistence type="inferred from homology"/>
<evidence type="ECO:0000313" key="26">
    <source>
        <dbReference type="Proteomes" id="UP000183639"/>
    </source>
</evidence>
<evidence type="ECO:0000256" key="9">
    <source>
        <dbReference type="ARBA" id="ARBA00022946"/>
    </source>
</evidence>
<reference evidence="25 26" key="1">
    <citation type="submission" date="2016-10" db="EMBL/GenBank/DDBJ databases">
        <authorList>
            <person name="de Groot N.N."/>
        </authorList>
    </citation>
    <scope>NUCLEOTIDE SEQUENCE [LARGE SCALE GENOMIC DNA]</scope>
    <source>
        <strain evidence="25 26">Z108</strain>
    </source>
</reference>
<dbReference type="EMBL" id="FOQK01000001">
    <property type="protein sequence ID" value="SFH64819.1"/>
    <property type="molecule type" value="Genomic_DNA"/>
</dbReference>
<comment type="similarity">
    <text evidence="15">Belongs to the THEM4/THEM5 thioesterase family.</text>
</comment>
<dbReference type="AlphaFoldDB" id="A0A1I3BSB0"/>
<keyword evidence="4" id="KW-1003">Cell membrane</keyword>
<keyword evidence="12" id="KW-0966">Cell projection</keyword>
<dbReference type="Gene3D" id="3.10.129.10">
    <property type="entry name" value="Hotdog Thioesterase"/>
    <property type="match status" value="1"/>
</dbReference>
<comment type="subcellular location">
    <subcellularLocation>
        <location evidence="3">Cell projection</location>
        <location evidence="3">Ruffle membrane</location>
    </subcellularLocation>
    <subcellularLocation>
        <location evidence="2">Cytoplasm</location>
    </subcellularLocation>
    <subcellularLocation>
        <location evidence="1">Membrane</location>
        <topology evidence="1">Peripheral membrane protein</topology>
    </subcellularLocation>
</comment>
<comment type="catalytic activity">
    <reaction evidence="20">
        <text>hexadecanoyl-CoA + H2O = hexadecanoate + CoA + H(+)</text>
        <dbReference type="Rhea" id="RHEA:16645"/>
        <dbReference type="ChEBI" id="CHEBI:7896"/>
        <dbReference type="ChEBI" id="CHEBI:15377"/>
        <dbReference type="ChEBI" id="CHEBI:15378"/>
        <dbReference type="ChEBI" id="CHEBI:57287"/>
        <dbReference type="ChEBI" id="CHEBI:57379"/>
        <dbReference type="EC" id="3.1.2.2"/>
    </reaction>
    <physiologicalReaction direction="left-to-right" evidence="20">
        <dbReference type="Rhea" id="RHEA:16646"/>
    </physiologicalReaction>
</comment>
<dbReference type="CDD" id="cd03440">
    <property type="entry name" value="hot_dog"/>
    <property type="match status" value="1"/>
</dbReference>
<evidence type="ECO:0000256" key="14">
    <source>
        <dbReference type="ARBA" id="ARBA00037002"/>
    </source>
</evidence>
<dbReference type="PANTHER" id="PTHR12418:SF19">
    <property type="entry name" value="ACYL-COENZYME A THIOESTERASE THEM4"/>
    <property type="match status" value="1"/>
</dbReference>
<dbReference type="EC" id="3.1.2.2" evidence="16"/>